<gene>
    <name evidence="1" type="ORF">IAB46_01385</name>
</gene>
<dbReference type="Proteomes" id="UP000823927">
    <property type="component" value="Unassembled WGS sequence"/>
</dbReference>
<proteinExistence type="predicted"/>
<name>A0A9D1F2P4_9FIRM</name>
<reference evidence="1" key="2">
    <citation type="journal article" date="2021" name="PeerJ">
        <title>Extensive microbial diversity within the chicken gut microbiome revealed by metagenomics and culture.</title>
        <authorList>
            <person name="Gilroy R."/>
            <person name="Ravi A."/>
            <person name="Getino M."/>
            <person name="Pursley I."/>
            <person name="Horton D.L."/>
            <person name="Alikhan N.F."/>
            <person name="Baker D."/>
            <person name="Gharbi K."/>
            <person name="Hall N."/>
            <person name="Watson M."/>
            <person name="Adriaenssens E.M."/>
            <person name="Foster-Nyarko E."/>
            <person name="Jarju S."/>
            <person name="Secka A."/>
            <person name="Antonio M."/>
            <person name="Oren A."/>
            <person name="Chaudhuri R.R."/>
            <person name="La Ragione R."/>
            <person name="Hildebrand F."/>
            <person name="Pallen M.J."/>
        </authorList>
    </citation>
    <scope>NUCLEOTIDE SEQUENCE</scope>
    <source>
        <strain evidence="1">CHK178-757</strain>
    </source>
</reference>
<organism evidence="1 2">
    <name type="scientific">Candidatus Scybalocola faecigallinarum</name>
    <dbReference type="NCBI Taxonomy" id="2840941"/>
    <lineage>
        <taxon>Bacteria</taxon>
        <taxon>Bacillati</taxon>
        <taxon>Bacillota</taxon>
        <taxon>Clostridia</taxon>
        <taxon>Lachnospirales</taxon>
        <taxon>Lachnospiraceae</taxon>
        <taxon>Lachnospiraceae incertae sedis</taxon>
        <taxon>Candidatus Scybalocola (ex Gilroy et al. 2021)</taxon>
    </lineage>
</organism>
<comment type="caution">
    <text evidence="1">The sequence shown here is derived from an EMBL/GenBank/DDBJ whole genome shotgun (WGS) entry which is preliminary data.</text>
</comment>
<reference evidence="1" key="1">
    <citation type="submission" date="2020-10" db="EMBL/GenBank/DDBJ databases">
        <authorList>
            <person name="Gilroy R."/>
        </authorList>
    </citation>
    <scope>NUCLEOTIDE SEQUENCE</scope>
    <source>
        <strain evidence="1">CHK178-757</strain>
    </source>
</reference>
<dbReference type="EMBL" id="DVIT01000006">
    <property type="protein sequence ID" value="HIS46210.1"/>
    <property type="molecule type" value="Genomic_DNA"/>
</dbReference>
<accession>A0A9D1F2P4</accession>
<evidence type="ECO:0000313" key="1">
    <source>
        <dbReference type="EMBL" id="HIS46210.1"/>
    </source>
</evidence>
<evidence type="ECO:0000313" key="2">
    <source>
        <dbReference type="Proteomes" id="UP000823927"/>
    </source>
</evidence>
<protein>
    <submittedName>
        <fullName evidence="1">Uncharacterized protein</fullName>
    </submittedName>
</protein>
<dbReference type="AlphaFoldDB" id="A0A9D1F2P4"/>
<sequence length="114" mass="13304">MSRNFQELTIKDSFMFAAVMSDEKGSKRRFNVEMQVKRKIDLPWLPDELYRYTYETVCRENGVPLNQGQKTVFLSTKGRNEDDVPKELVDFLKYVGDPDNLPPDVEDVTTVLYC</sequence>